<organism evidence="3">
    <name type="scientific">Brugia pahangi</name>
    <name type="common">Filarial nematode worm</name>
    <dbReference type="NCBI Taxonomy" id="6280"/>
    <lineage>
        <taxon>Eukaryota</taxon>
        <taxon>Metazoa</taxon>
        <taxon>Ecdysozoa</taxon>
        <taxon>Nematoda</taxon>
        <taxon>Chromadorea</taxon>
        <taxon>Rhabditida</taxon>
        <taxon>Spirurina</taxon>
        <taxon>Spiruromorpha</taxon>
        <taxon>Filarioidea</taxon>
        <taxon>Onchocercidae</taxon>
        <taxon>Brugia</taxon>
    </lineage>
</organism>
<protein>
    <submittedName>
        <fullName evidence="3">Secreted protein</fullName>
    </submittedName>
</protein>
<dbReference type="EMBL" id="UZAD01001625">
    <property type="protein sequence ID" value="VDN85216.1"/>
    <property type="molecule type" value="Genomic_DNA"/>
</dbReference>
<keyword evidence="2" id="KW-1185">Reference proteome</keyword>
<evidence type="ECO:0000313" key="2">
    <source>
        <dbReference type="Proteomes" id="UP000278627"/>
    </source>
</evidence>
<proteinExistence type="predicted"/>
<gene>
    <name evidence="1" type="ORF">BPAG_LOCUS4030</name>
</gene>
<name>A0A0N4T779_BRUPA</name>
<accession>A0A0N4T779</accession>
<reference evidence="3" key="1">
    <citation type="submission" date="2017-02" db="UniProtKB">
        <authorList>
            <consortium name="WormBaseParasite"/>
        </authorList>
    </citation>
    <scope>IDENTIFICATION</scope>
</reference>
<dbReference type="Proteomes" id="UP000278627">
    <property type="component" value="Unassembled WGS sequence"/>
</dbReference>
<reference evidence="1 2" key="2">
    <citation type="submission" date="2018-11" db="EMBL/GenBank/DDBJ databases">
        <authorList>
            <consortium name="Pathogen Informatics"/>
        </authorList>
    </citation>
    <scope>NUCLEOTIDE SEQUENCE [LARGE SCALE GENOMIC DNA]</scope>
</reference>
<dbReference type="AlphaFoldDB" id="A0A0N4T779"/>
<evidence type="ECO:0000313" key="3">
    <source>
        <dbReference type="WBParaSite" id="BPAG_0000406601-mRNA-1"/>
    </source>
</evidence>
<dbReference type="WBParaSite" id="BPAG_0000406601-mRNA-1">
    <property type="protein sequence ID" value="BPAG_0000406601-mRNA-1"/>
    <property type="gene ID" value="BPAG_0000406601"/>
</dbReference>
<sequence>MRMRRELGTRMGMGMQIGLVFNLAAHSNLGFNFNLSLDLDLDILTTTHIATTPPFKDDMSSSLQNRCHRLVTIKIHQA</sequence>
<evidence type="ECO:0000313" key="1">
    <source>
        <dbReference type="EMBL" id="VDN85216.1"/>
    </source>
</evidence>